<evidence type="ECO:0000313" key="3">
    <source>
        <dbReference type="Proteomes" id="UP000008909"/>
    </source>
</evidence>
<gene>
    <name evidence="2" type="ORF">CLF_105408</name>
</gene>
<feature type="compositionally biased region" description="Basic and acidic residues" evidence="1">
    <location>
        <begin position="273"/>
        <end position="284"/>
    </location>
</feature>
<evidence type="ECO:0000256" key="1">
    <source>
        <dbReference type="SAM" id="MobiDB-lite"/>
    </source>
</evidence>
<dbReference type="Proteomes" id="UP000008909">
    <property type="component" value="Unassembled WGS sequence"/>
</dbReference>
<keyword evidence="3" id="KW-1185">Reference proteome</keyword>
<reference evidence="2" key="1">
    <citation type="journal article" date="2011" name="Genome Biol.">
        <title>The draft genome of the carcinogenic human liver fluke Clonorchis sinensis.</title>
        <authorList>
            <person name="Wang X."/>
            <person name="Chen W."/>
            <person name="Huang Y."/>
            <person name="Sun J."/>
            <person name="Men J."/>
            <person name="Liu H."/>
            <person name="Luo F."/>
            <person name="Guo L."/>
            <person name="Lv X."/>
            <person name="Deng C."/>
            <person name="Zhou C."/>
            <person name="Fan Y."/>
            <person name="Li X."/>
            <person name="Huang L."/>
            <person name="Hu Y."/>
            <person name="Liang C."/>
            <person name="Hu X."/>
            <person name="Xu J."/>
            <person name="Yu X."/>
        </authorList>
    </citation>
    <scope>NUCLEOTIDE SEQUENCE [LARGE SCALE GENOMIC DNA]</scope>
    <source>
        <strain evidence="2">Henan</strain>
    </source>
</reference>
<dbReference type="EMBL" id="DF143103">
    <property type="protein sequence ID" value="GAA51013.1"/>
    <property type="molecule type" value="Genomic_DNA"/>
</dbReference>
<feature type="region of interest" description="Disordered" evidence="1">
    <location>
        <begin position="223"/>
        <end position="264"/>
    </location>
</feature>
<protein>
    <submittedName>
        <fullName evidence="2">Uncharacterized protein</fullName>
    </submittedName>
</protein>
<feature type="compositionally biased region" description="Basic and acidic residues" evidence="1">
    <location>
        <begin position="223"/>
        <end position="234"/>
    </location>
</feature>
<dbReference type="AlphaFoldDB" id="G7YDH9"/>
<feature type="compositionally biased region" description="Acidic residues" evidence="1">
    <location>
        <begin position="235"/>
        <end position="257"/>
    </location>
</feature>
<organism evidence="2 3">
    <name type="scientific">Clonorchis sinensis</name>
    <name type="common">Chinese liver fluke</name>
    <dbReference type="NCBI Taxonomy" id="79923"/>
    <lineage>
        <taxon>Eukaryota</taxon>
        <taxon>Metazoa</taxon>
        <taxon>Spiralia</taxon>
        <taxon>Lophotrochozoa</taxon>
        <taxon>Platyhelminthes</taxon>
        <taxon>Trematoda</taxon>
        <taxon>Digenea</taxon>
        <taxon>Opisthorchiida</taxon>
        <taxon>Opisthorchiata</taxon>
        <taxon>Opisthorchiidae</taxon>
        <taxon>Clonorchis</taxon>
    </lineage>
</organism>
<name>G7YDH9_CLOSI</name>
<proteinExistence type="predicted"/>
<reference key="2">
    <citation type="submission" date="2011-10" db="EMBL/GenBank/DDBJ databases">
        <title>The genome and transcriptome sequence of Clonorchis sinensis provide insights into the carcinogenic liver fluke.</title>
        <authorList>
            <person name="Wang X."/>
            <person name="Huang Y."/>
            <person name="Chen W."/>
            <person name="Liu H."/>
            <person name="Guo L."/>
            <person name="Chen Y."/>
            <person name="Luo F."/>
            <person name="Zhou W."/>
            <person name="Sun J."/>
            <person name="Mao Q."/>
            <person name="Liang P."/>
            <person name="Zhou C."/>
            <person name="Tian Y."/>
            <person name="Men J."/>
            <person name="Lv X."/>
            <person name="Huang L."/>
            <person name="Zhou J."/>
            <person name="Hu Y."/>
            <person name="Li R."/>
            <person name="Zhang F."/>
            <person name="Lei H."/>
            <person name="Li X."/>
            <person name="Hu X."/>
            <person name="Liang C."/>
            <person name="Xu J."/>
            <person name="Wu Z."/>
            <person name="Yu X."/>
        </authorList>
    </citation>
    <scope>NUCLEOTIDE SEQUENCE</scope>
    <source>
        <strain>Henan</strain>
    </source>
</reference>
<evidence type="ECO:0000313" key="2">
    <source>
        <dbReference type="EMBL" id="GAA51013.1"/>
    </source>
</evidence>
<sequence>MALVKSKLNHNRKSSVEKPILLAKHTRMHANTFWLPTAAAEKIQNGGFCTNERSCKYRMLNRVDDKSCVFGSCELSFRAMVAVETSIIFEQSYQVWTTSPDGFCHTDKGDHPGLCTDSPFAGDAQPVDRKGWSKISAVVVCPERQRPYQKQRLQSAERTVTTFHIPTNFRRVNAQMVLRHDWHVYASDRRLKEQQERAVLRCFKSPIRVYVRKIYGIEFADDKTKDPMKKKESASEDNEDGCNDDNEEGVDGDDDGEGQSFFSEEGIEENGDEKILVWKPREKGNSTPSEKPSWRLFNIAKVYNSIAGESRTDGTKNKKLATSKSAIKAFTVLRTNRRIFSRITRIVFKKLCVAYAAPTLEYANHFVYSGRRNDVTLIERAQRAATEIVAGHKSVDYGTRQQCLTYFPPEYHHLQGYLILTHVLFLSVDSANTRRGCGEQQPLNDENKTDSQKARSYVLILESVNPCFPLKARSAKPAEQLMASLRAYRLRPSYTSAAIGVDYFVQFFIDKVLISSLNTWGLKNSELLLHRFISDVAEREWREWTSLSDTTSCGEPFEELNVLSCTLRVEYVARKLYAPPEKKTLCRTRSNQTDTFALHCYPAQLSSKGKVAFVKRLKKHQIGMRCQRVRRFLQDPWVAFVGPQRAESADLVQELMNAPTVKAKSGFLPRGNPVCAGRLSAADGVFSPWAKITTTANCNPFNTTFWRTNFAVVQGANLRLFGFLGILALFGRKVVSSPSFRSCVDIRVCATSSNGPLIDGKSAST</sequence>
<accession>G7YDH9</accession>
<feature type="region of interest" description="Disordered" evidence="1">
    <location>
        <begin position="273"/>
        <end position="292"/>
    </location>
</feature>